<name>A0A2A4K702_HELVI</name>
<dbReference type="AlphaFoldDB" id="A0A2A4K702"/>
<comment type="caution">
    <text evidence="1">The sequence shown here is derived from an EMBL/GenBank/DDBJ whole genome shotgun (WGS) entry which is preliminary data.</text>
</comment>
<protein>
    <submittedName>
        <fullName evidence="1">Uncharacterized protein</fullName>
    </submittedName>
</protein>
<accession>A0A2A4K702</accession>
<dbReference type="EMBL" id="NWSH01000104">
    <property type="protein sequence ID" value="PCG79533.1"/>
    <property type="molecule type" value="Genomic_DNA"/>
</dbReference>
<gene>
    <name evidence="1" type="ORF">B5V51_232</name>
</gene>
<evidence type="ECO:0000313" key="1">
    <source>
        <dbReference type="EMBL" id="PCG79533.1"/>
    </source>
</evidence>
<organism evidence="1">
    <name type="scientific">Heliothis virescens</name>
    <name type="common">Tobacco budworm moth</name>
    <dbReference type="NCBI Taxonomy" id="7102"/>
    <lineage>
        <taxon>Eukaryota</taxon>
        <taxon>Metazoa</taxon>
        <taxon>Ecdysozoa</taxon>
        <taxon>Arthropoda</taxon>
        <taxon>Hexapoda</taxon>
        <taxon>Insecta</taxon>
        <taxon>Pterygota</taxon>
        <taxon>Neoptera</taxon>
        <taxon>Endopterygota</taxon>
        <taxon>Lepidoptera</taxon>
        <taxon>Glossata</taxon>
        <taxon>Ditrysia</taxon>
        <taxon>Noctuoidea</taxon>
        <taxon>Noctuidae</taxon>
        <taxon>Heliothinae</taxon>
        <taxon>Heliothis</taxon>
    </lineage>
</organism>
<reference evidence="1" key="1">
    <citation type="submission" date="2017-09" db="EMBL/GenBank/DDBJ databases">
        <title>Contemporary evolution of a Lepidopteran species, Heliothis virescens, in response to modern agricultural practices.</title>
        <authorList>
            <person name="Fritz M.L."/>
            <person name="Deyonke A.M."/>
            <person name="Papanicolaou A."/>
            <person name="Micinski S."/>
            <person name="Westbrook J."/>
            <person name="Gould F."/>
        </authorList>
    </citation>
    <scope>NUCLEOTIDE SEQUENCE [LARGE SCALE GENOMIC DNA]</scope>
    <source>
        <strain evidence="1">HvINT-</strain>
        <tissue evidence="1">Whole body</tissue>
    </source>
</reference>
<proteinExistence type="predicted"/>
<sequence>MTCVVVAVSLSPGGWLDRVVQYYKAKFFDELEKYAPINIHATMSEKPPGYVDSQEWDYDSVIRLLTLIRGSENAKPVRSALRRMLQPTRRLMMSMQESMQRFPSLMSDTNNFYYDVEYDEEEELPPAPPLPEDEMVVVVSNPVEARLPSAKISSSGSKADASNTSFNYVSGVQL</sequence>